<protein>
    <submittedName>
        <fullName evidence="1">Uncharacterized protein</fullName>
    </submittedName>
</protein>
<accession>A0ACC0R642</accession>
<gene>
    <name evidence="1" type="ORF">NCS57_00468100</name>
</gene>
<comment type="caution">
    <text evidence="1">The sequence shown here is derived from an EMBL/GenBank/DDBJ whole genome shotgun (WGS) entry which is preliminary data.</text>
</comment>
<proteinExistence type="predicted"/>
<evidence type="ECO:0000313" key="2">
    <source>
        <dbReference type="Proteomes" id="UP001065298"/>
    </source>
</evidence>
<dbReference type="Proteomes" id="UP001065298">
    <property type="component" value="Chromosome 3"/>
</dbReference>
<sequence>MSNAMETLERFFDSQRIKVIPEGFHNESIPDQMLERVEDWLECDAKESAFIWLQGPPKLAEDHQNSTSLLAATLTELGWEYTLTHEGSMPLVSYFCSITSQGPREGNPSKEAEGVVSLVYALLY</sequence>
<reference evidence="1" key="1">
    <citation type="submission" date="2022-06" db="EMBL/GenBank/DDBJ databases">
        <title>Fusarium solani species complex genomes reveal bases of compartmentalisation and animal pathogenesis.</title>
        <authorList>
            <person name="Tsai I.J."/>
        </authorList>
    </citation>
    <scope>NUCLEOTIDE SEQUENCE</scope>
    <source>
        <strain evidence="1">Fu6.1</strain>
    </source>
</reference>
<keyword evidence="2" id="KW-1185">Reference proteome</keyword>
<name>A0ACC0R642_9HYPO</name>
<organism evidence="1 2">
    <name type="scientific">Fusarium keratoplasticum</name>
    <dbReference type="NCBI Taxonomy" id="1328300"/>
    <lineage>
        <taxon>Eukaryota</taxon>
        <taxon>Fungi</taxon>
        <taxon>Dikarya</taxon>
        <taxon>Ascomycota</taxon>
        <taxon>Pezizomycotina</taxon>
        <taxon>Sordariomycetes</taxon>
        <taxon>Hypocreomycetidae</taxon>
        <taxon>Hypocreales</taxon>
        <taxon>Nectriaceae</taxon>
        <taxon>Fusarium</taxon>
        <taxon>Fusarium solani species complex</taxon>
    </lineage>
</organism>
<evidence type="ECO:0000313" key="1">
    <source>
        <dbReference type="EMBL" id="KAI8675663.1"/>
    </source>
</evidence>
<dbReference type="EMBL" id="CM046505">
    <property type="protein sequence ID" value="KAI8675663.1"/>
    <property type="molecule type" value="Genomic_DNA"/>
</dbReference>